<gene>
    <name evidence="3" type="ORF">POSPLADRAFT_1161052</name>
</gene>
<evidence type="ECO:0000313" key="4">
    <source>
        <dbReference type="Proteomes" id="UP000194127"/>
    </source>
</evidence>
<evidence type="ECO:0000313" key="3">
    <source>
        <dbReference type="EMBL" id="OSX56077.1"/>
    </source>
</evidence>
<sequence>MVEPNSTESVNSFNTESVNQSANTESVNQSAKYDGIIKSTALATGMQIAKKVPSIGAKTAVMGGSVLIGAGAIAAKNISGNMSEDIGKKANTLISNSTDLNKAIEEMFNLTGNNALDLLNIIQFFHKLQIIFIIIIVYNFILLNINEDKLENFLLKIFPTKIIKFYIKSLKFFKKSGFIIIIYLLILLLISNLYSTYYLNFFICNLDNIIDIYFKK</sequence>
<reference evidence="3 4" key="1">
    <citation type="submission" date="2017-04" db="EMBL/GenBank/DDBJ databases">
        <title>Genome Sequence of the Model Brown-Rot Fungus Postia placenta SB12.</title>
        <authorList>
            <consortium name="DOE Joint Genome Institute"/>
            <person name="Gaskell J."/>
            <person name="Kersten P."/>
            <person name="Larrondo L.F."/>
            <person name="Canessa P."/>
            <person name="Martinez D."/>
            <person name="Hibbett D."/>
            <person name="Schmoll M."/>
            <person name="Kubicek C.P."/>
            <person name="Martinez A.T."/>
            <person name="Yadav J."/>
            <person name="Master E."/>
            <person name="Magnuson J.K."/>
            <person name="James T."/>
            <person name="Yaver D."/>
            <person name="Berka R."/>
            <person name="Labutti K."/>
            <person name="Lipzen A."/>
            <person name="Aerts A."/>
            <person name="Barry K."/>
            <person name="Henrissat B."/>
            <person name="Blanchette R."/>
            <person name="Grigoriev I."/>
            <person name="Cullen D."/>
        </authorList>
    </citation>
    <scope>NUCLEOTIDE SEQUENCE [LARGE SCALE GENOMIC DNA]</scope>
    <source>
        <strain evidence="3 4">MAD-698-R-SB12</strain>
    </source>
</reference>
<evidence type="ECO:0000256" key="1">
    <source>
        <dbReference type="SAM" id="MobiDB-lite"/>
    </source>
</evidence>
<accession>A0A1X6MI32</accession>
<organism evidence="3 4">
    <name type="scientific">Postia placenta MAD-698-R-SB12</name>
    <dbReference type="NCBI Taxonomy" id="670580"/>
    <lineage>
        <taxon>Eukaryota</taxon>
        <taxon>Fungi</taxon>
        <taxon>Dikarya</taxon>
        <taxon>Basidiomycota</taxon>
        <taxon>Agaricomycotina</taxon>
        <taxon>Agaricomycetes</taxon>
        <taxon>Polyporales</taxon>
        <taxon>Adustoporiaceae</taxon>
        <taxon>Rhodonia</taxon>
    </lineage>
</organism>
<protein>
    <submittedName>
        <fullName evidence="3">Uncharacterized protein</fullName>
    </submittedName>
</protein>
<dbReference type="Proteomes" id="UP000194127">
    <property type="component" value="Unassembled WGS sequence"/>
</dbReference>
<name>A0A1X6MI32_9APHY</name>
<feature type="transmembrane region" description="Helical" evidence="2">
    <location>
        <begin position="128"/>
        <end position="146"/>
    </location>
</feature>
<keyword evidence="4" id="KW-1185">Reference proteome</keyword>
<dbReference type="GeneID" id="36332595"/>
<feature type="transmembrane region" description="Helical" evidence="2">
    <location>
        <begin position="172"/>
        <end position="191"/>
    </location>
</feature>
<dbReference type="EMBL" id="KZ110627">
    <property type="protein sequence ID" value="OSX56077.1"/>
    <property type="molecule type" value="Genomic_DNA"/>
</dbReference>
<keyword evidence="2" id="KW-0812">Transmembrane</keyword>
<keyword evidence="2" id="KW-1133">Transmembrane helix</keyword>
<keyword evidence="2" id="KW-0472">Membrane</keyword>
<feature type="region of interest" description="Disordered" evidence="1">
    <location>
        <begin position="1"/>
        <end position="26"/>
    </location>
</feature>
<dbReference type="AlphaFoldDB" id="A0A1X6MI32"/>
<proteinExistence type="predicted"/>
<dbReference type="RefSeq" id="XP_024332871.1">
    <property type="nucleotide sequence ID" value="XM_024487646.1"/>
</dbReference>
<evidence type="ECO:0000256" key="2">
    <source>
        <dbReference type="SAM" id="Phobius"/>
    </source>
</evidence>